<evidence type="ECO:0000313" key="1">
    <source>
        <dbReference type="EMBL" id="MBW4465536.1"/>
    </source>
</evidence>
<accession>A0A951P9J0</accession>
<reference evidence="1" key="2">
    <citation type="journal article" date="2022" name="Microbiol. Resour. Announc.">
        <title>Metagenome Sequencing to Explore Phylogenomics of Terrestrial Cyanobacteria.</title>
        <authorList>
            <person name="Ward R.D."/>
            <person name="Stajich J.E."/>
            <person name="Johansen J.R."/>
            <person name="Huntemann M."/>
            <person name="Clum A."/>
            <person name="Foster B."/>
            <person name="Foster B."/>
            <person name="Roux S."/>
            <person name="Palaniappan K."/>
            <person name="Varghese N."/>
            <person name="Mukherjee S."/>
            <person name="Reddy T.B.K."/>
            <person name="Daum C."/>
            <person name="Copeland A."/>
            <person name="Chen I.A."/>
            <person name="Ivanova N.N."/>
            <person name="Kyrpides N.C."/>
            <person name="Shapiro N."/>
            <person name="Eloe-Fadrosh E.A."/>
            <person name="Pietrasiak N."/>
        </authorList>
    </citation>
    <scope>NUCLEOTIDE SEQUENCE</scope>
    <source>
        <strain evidence="1">GSE-TBD4-15B</strain>
    </source>
</reference>
<comment type="caution">
    <text evidence="1">The sequence shown here is derived from an EMBL/GenBank/DDBJ whole genome shotgun (WGS) entry which is preliminary data.</text>
</comment>
<name>A0A951P9J0_9CYAN</name>
<gene>
    <name evidence="1" type="ORF">KME07_08855</name>
</gene>
<dbReference type="Proteomes" id="UP000707356">
    <property type="component" value="Unassembled WGS sequence"/>
</dbReference>
<organism evidence="1 2">
    <name type="scientific">Pegethrix bostrychoides GSE-TBD4-15B</name>
    <dbReference type="NCBI Taxonomy" id="2839662"/>
    <lineage>
        <taxon>Bacteria</taxon>
        <taxon>Bacillati</taxon>
        <taxon>Cyanobacteriota</taxon>
        <taxon>Cyanophyceae</taxon>
        <taxon>Oculatellales</taxon>
        <taxon>Oculatellaceae</taxon>
        <taxon>Pegethrix</taxon>
    </lineage>
</organism>
<sequence>MRIAEHFQQRTSTTFQEDPLFKSVNQIYEALYSKSDLQMPPVHVGAFMFRDVFLPIRIPIIYGRPAINPIDFLIDVPELQKRWMFSDKNSSLAYYDQVIDLMDFVYGIDDLDKTGKLPAKALEWWNLAKIQLEAAAATVLGSFNKYAVTQNCCISVELVLKGALRAKGIDETVLKDSNKGYGHNLENLVEKAFQELPNLDREVMLFVVKQLPIYVKTRYEALSFSRLELGKFLMNAQYIGGEILRQFSDRNHRAAFNNTSDDTLDFTHRTFPKNKVI</sequence>
<dbReference type="EMBL" id="JAHHHV010000048">
    <property type="protein sequence ID" value="MBW4465536.1"/>
    <property type="molecule type" value="Genomic_DNA"/>
</dbReference>
<dbReference type="AlphaFoldDB" id="A0A951P9J0"/>
<evidence type="ECO:0000313" key="2">
    <source>
        <dbReference type="Proteomes" id="UP000707356"/>
    </source>
</evidence>
<reference evidence="1" key="1">
    <citation type="submission" date="2021-05" db="EMBL/GenBank/DDBJ databases">
        <authorList>
            <person name="Pietrasiak N."/>
            <person name="Ward R."/>
            <person name="Stajich J.E."/>
            <person name="Kurbessoian T."/>
        </authorList>
    </citation>
    <scope>NUCLEOTIDE SEQUENCE</scope>
    <source>
        <strain evidence="1">GSE-TBD4-15B</strain>
    </source>
</reference>
<evidence type="ECO:0008006" key="3">
    <source>
        <dbReference type="Google" id="ProtNLM"/>
    </source>
</evidence>
<protein>
    <recommendedName>
        <fullName evidence="3">HEPN domain-containing protein</fullName>
    </recommendedName>
</protein>
<proteinExistence type="predicted"/>
<dbReference type="Gene3D" id="1.20.120.330">
    <property type="entry name" value="Nucleotidyltransferases domain 2"/>
    <property type="match status" value="1"/>
</dbReference>